<evidence type="ECO:0000256" key="1">
    <source>
        <dbReference type="SAM" id="Coils"/>
    </source>
</evidence>
<sequence>MSSIIVHLKAELHAAKENEKRLIVENKKLREELTKCHQAKMFWEELAKFEQTQNRKEYSTVLENLENALKETKLQLKLEQEMRQHDQTTSNAYHYLQDNLHDKLMKYFTESRNKYKDRVKTLKEQVEHYKSRHFKQGTMAHNNTCAMSSIIVHLKAELHAAKENEKRLIGENKMLREKLSKCHQAKTFWEEEAEFEQTQNRKYSTVLENLENVVKETKLQLKSEQEMRQHDQTTSSAYQNLQDNLHDKRVKYMMESRNRYKDRVKTLTEQVKTLSQQVNNKDKEHENTKRVLNAKIRHMDIMISELIHCKLMVQAREQADTTDKYKKEVEAKNMNELNKDKKYTKTSEGLKHLETRKKKEEEITQRETRALKLELEIQREELGNVFKFIQDVEKKMNNYCANEVKLQNVSHSASASRDSQSADTDRLAPCNGRDGKVAHAIHKTQDAFDPPV</sequence>
<feature type="region of interest" description="Disordered" evidence="2">
    <location>
        <begin position="409"/>
        <end position="452"/>
    </location>
</feature>
<keyword evidence="1" id="KW-0175">Coiled coil</keyword>
<evidence type="ECO:0000256" key="2">
    <source>
        <dbReference type="SAM" id="MobiDB-lite"/>
    </source>
</evidence>
<proteinExistence type="predicted"/>
<dbReference type="Proteomes" id="UP000503349">
    <property type="component" value="Chromosome 19"/>
</dbReference>
<reference evidence="3 4" key="1">
    <citation type="submission" date="2019-02" db="EMBL/GenBank/DDBJ databases">
        <title>Opniocepnalus argus genome.</title>
        <authorList>
            <person name="Zhou C."/>
            <person name="Xiao S."/>
        </authorList>
    </citation>
    <scope>NUCLEOTIDE SEQUENCE [LARGE SCALE GENOMIC DNA]</scope>
    <source>
        <strain evidence="3">OARG1902GOOAL</strain>
        <tissue evidence="3">Muscle</tissue>
    </source>
</reference>
<feature type="coiled-coil region" evidence="1">
    <location>
        <begin position="257"/>
        <end position="284"/>
    </location>
</feature>
<protein>
    <submittedName>
        <fullName evidence="3">Uncharacterized protein</fullName>
    </submittedName>
</protein>
<feature type="coiled-coil region" evidence="1">
    <location>
        <begin position="112"/>
        <end position="227"/>
    </location>
</feature>
<organism evidence="3 4">
    <name type="scientific">Channa argus</name>
    <name type="common">Northern snakehead</name>
    <name type="synonym">Ophicephalus argus</name>
    <dbReference type="NCBI Taxonomy" id="215402"/>
    <lineage>
        <taxon>Eukaryota</taxon>
        <taxon>Metazoa</taxon>
        <taxon>Chordata</taxon>
        <taxon>Craniata</taxon>
        <taxon>Vertebrata</taxon>
        <taxon>Euteleostomi</taxon>
        <taxon>Actinopterygii</taxon>
        <taxon>Neopterygii</taxon>
        <taxon>Teleostei</taxon>
        <taxon>Neoteleostei</taxon>
        <taxon>Acanthomorphata</taxon>
        <taxon>Anabantaria</taxon>
        <taxon>Anabantiformes</taxon>
        <taxon>Channoidei</taxon>
        <taxon>Channidae</taxon>
        <taxon>Channa</taxon>
    </lineage>
</organism>
<feature type="coiled-coil region" evidence="1">
    <location>
        <begin position="5"/>
        <end position="82"/>
    </location>
</feature>
<reference evidence="4" key="2">
    <citation type="submission" date="2019-02" db="EMBL/GenBank/DDBJ databases">
        <title>Opniocepnalus argus Var Kimnra genome.</title>
        <authorList>
            <person name="Zhou C."/>
            <person name="Xiao S."/>
        </authorList>
    </citation>
    <scope>NUCLEOTIDE SEQUENCE [LARGE SCALE GENOMIC DNA]</scope>
</reference>
<evidence type="ECO:0000313" key="4">
    <source>
        <dbReference type="Proteomes" id="UP000503349"/>
    </source>
</evidence>
<keyword evidence="4" id="KW-1185">Reference proteome</keyword>
<accession>A0A6G1QLU7</accession>
<evidence type="ECO:0000313" key="3">
    <source>
        <dbReference type="EMBL" id="KAF3703525.1"/>
    </source>
</evidence>
<name>A0A6G1QLU7_CHAAH</name>
<dbReference type="EMBL" id="CM015730">
    <property type="protein sequence ID" value="KAF3703525.1"/>
    <property type="molecule type" value="Genomic_DNA"/>
</dbReference>
<gene>
    <name evidence="3" type="ORF">EXN66_Car019213</name>
</gene>
<dbReference type="AlphaFoldDB" id="A0A6G1QLU7"/>
<feature type="compositionally biased region" description="Low complexity" evidence="2">
    <location>
        <begin position="410"/>
        <end position="422"/>
    </location>
</feature>